<evidence type="ECO:0000256" key="1">
    <source>
        <dbReference type="SAM" id="MobiDB-lite"/>
    </source>
</evidence>
<evidence type="ECO:0000313" key="3">
    <source>
        <dbReference type="Proteomes" id="UP000886674"/>
    </source>
</evidence>
<gene>
    <name evidence="2" type="ORF">JAY77_08440</name>
</gene>
<accession>A0A9E4TSX1</accession>
<name>A0A9E4TSX1_9GAMM</name>
<reference evidence="2" key="1">
    <citation type="journal article" date="2021" name="Proc. Natl. Acad. Sci. U.S.A.">
        <title>Global biogeography of chemosynthetic symbionts reveals both localized and globally distributed symbiont groups. .</title>
        <authorList>
            <person name="Osvatic J.T."/>
            <person name="Wilkins L.G.E."/>
            <person name="Leibrecht L."/>
            <person name="Leray M."/>
            <person name="Zauner S."/>
            <person name="Polzin J."/>
            <person name="Camacho Y."/>
            <person name="Gros O."/>
            <person name="van Gils J.A."/>
            <person name="Eisen J.A."/>
            <person name="Petersen J.M."/>
            <person name="Yuen B."/>
        </authorList>
    </citation>
    <scope>NUCLEOTIDE SEQUENCE</scope>
    <source>
        <strain evidence="2">MAGclacostrist055</strain>
    </source>
</reference>
<dbReference type="AlphaFoldDB" id="A0A9E4TSX1"/>
<feature type="region of interest" description="Disordered" evidence="1">
    <location>
        <begin position="229"/>
        <end position="248"/>
    </location>
</feature>
<dbReference type="EMBL" id="JAEPCR010000034">
    <property type="protein sequence ID" value="MCG7978162.1"/>
    <property type="molecule type" value="Genomic_DNA"/>
</dbReference>
<proteinExistence type="predicted"/>
<comment type="caution">
    <text evidence="2">The sequence shown here is derived from an EMBL/GenBank/DDBJ whole genome shotgun (WGS) entry which is preliminary data.</text>
</comment>
<organism evidence="2 3">
    <name type="scientific">Candidatus Thiodiazotropha taylori</name>
    <dbReference type="NCBI Taxonomy" id="2792791"/>
    <lineage>
        <taxon>Bacteria</taxon>
        <taxon>Pseudomonadati</taxon>
        <taxon>Pseudomonadota</taxon>
        <taxon>Gammaproteobacteria</taxon>
        <taxon>Chromatiales</taxon>
        <taxon>Sedimenticolaceae</taxon>
        <taxon>Candidatus Thiodiazotropha</taxon>
    </lineage>
</organism>
<evidence type="ECO:0000313" key="2">
    <source>
        <dbReference type="EMBL" id="MCG7978162.1"/>
    </source>
</evidence>
<dbReference type="Proteomes" id="UP000886674">
    <property type="component" value="Unassembled WGS sequence"/>
</dbReference>
<sequence>MSNKEIIEVESGAIDKPSKSLELPESEKGTYARFAIAALGSVPWVGGMIAGGAALHAEKEQGRINENIELWLKEHEKKLEALFRALSSVAQGIELLGEEAKQRIQEDDYLALVKKGFGVWDRAETDDKRELVQFLLKNAAGTSVTDDDIVRLFIDWIDRYHEAHFGIIRAIYKNPGISLLGIWREMGNTGELPSENSSSADLYRMLIHDLSTGRVIRQEREVNSLGQFMKKSRRGPRAPSSDTMKSSFDDTDRYELSELGQEFVHYVLQDVVSRISD</sequence>
<protein>
    <submittedName>
        <fullName evidence="2">Uncharacterized protein</fullName>
    </submittedName>
</protein>